<protein>
    <submittedName>
        <fullName evidence="1">Uncharacterized protein</fullName>
    </submittedName>
</protein>
<reference evidence="1" key="2">
    <citation type="submission" date="2021-02" db="EMBL/GenBank/DDBJ databases">
        <authorList>
            <person name="Kimball J.A."/>
            <person name="Haas M.W."/>
            <person name="Macchietto M."/>
            <person name="Kono T."/>
            <person name="Duquette J."/>
            <person name="Shao M."/>
        </authorList>
    </citation>
    <scope>NUCLEOTIDE SEQUENCE</scope>
    <source>
        <tissue evidence="1">Fresh leaf tissue</tissue>
    </source>
</reference>
<keyword evidence="2" id="KW-1185">Reference proteome</keyword>
<name>A0A8J5SC15_ZIZPA</name>
<accession>A0A8J5SC15</accession>
<proteinExistence type="predicted"/>
<dbReference type="AlphaFoldDB" id="A0A8J5SC15"/>
<reference evidence="1" key="1">
    <citation type="journal article" date="2021" name="bioRxiv">
        <title>Whole Genome Assembly and Annotation of Northern Wild Rice, Zizania palustris L., Supports a Whole Genome Duplication in the Zizania Genus.</title>
        <authorList>
            <person name="Haas M."/>
            <person name="Kono T."/>
            <person name="Macchietto M."/>
            <person name="Millas R."/>
            <person name="McGilp L."/>
            <person name="Shao M."/>
            <person name="Duquette J."/>
            <person name="Hirsch C.N."/>
            <person name="Kimball J."/>
        </authorList>
    </citation>
    <scope>NUCLEOTIDE SEQUENCE</scope>
    <source>
        <tissue evidence="1">Fresh leaf tissue</tissue>
    </source>
</reference>
<evidence type="ECO:0000313" key="2">
    <source>
        <dbReference type="Proteomes" id="UP000729402"/>
    </source>
</evidence>
<dbReference type="EMBL" id="JAAALK010000284">
    <property type="protein sequence ID" value="KAG8068878.1"/>
    <property type="molecule type" value="Genomic_DNA"/>
</dbReference>
<gene>
    <name evidence="1" type="ORF">GUJ93_ZPchr0005g15798</name>
</gene>
<comment type="caution">
    <text evidence="1">The sequence shown here is derived from an EMBL/GenBank/DDBJ whole genome shotgun (WGS) entry which is preliminary data.</text>
</comment>
<evidence type="ECO:0000313" key="1">
    <source>
        <dbReference type="EMBL" id="KAG8068878.1"/>
    </source>
</evidence>
<dbReference type="Proteomes" id="UP000729402">
    <property type="component" value="Unassembled WGS sequence"/>
</dbReference>
<organism evidence="1 2">
    <name type="scientific">Zizania palustris</name>
    <name type="common">Northern wild rice</name>
    <dbReference type="NCBI Taxonomy" id="103762"/>
    <lineage>
        <taxon>Eukaryota</taxon>
        <taxon>Viridiplantae</taxon>
        <taxon>Streptophyta</taxon>
        <taxon>Embryophyta</taxon>
        <taxon>Tracheophyta</taxon>
        <taxon>Spermatophyta</taxon>
        <taxon>Magnoliopsida</taxon>
        <taxon>Liliopsida</taxon>
        <taxon>Poales</taxon>
        <taxon>Poaceae</taxon>
        <taxon>BOP clade</taxon>
        <taxon>Oryzoideae</taxon>
        <taxon>Oryzeae</taxon>
        <taxon>Zizaniinae</taxon>
        <taxon>Zizania</taxon>
    </lineage>
</organism>
<sequence length="79" mass="8491">MVEGSSRGNRGALEAVWAAATRMAAEMSADSSNYMLPAQGKGRKGRFNWTPEVHALFVKAVNMLEDRAAPKKIKLNAGA</sequence>